<evidence type="ECO:0000256" key="1">
    <source>
        <dbReference type="ARBA" id="ARBA00023015"/>
    </source>
</evidence>
<sequence>MQGVGVKVLIMRRADRLFQIVQQLHHERVTTAHALAEELDVSERTIYRDIQDLSLSGVPITGEVGIGYRLLPGFQLPPLMFKEEELEALLLGARMVRAWTDKGLASAADQALQKIEHVIPDRLKPQLDSQDMIVPDFPMEGKASEQLYTVRQAIKTQNKVNINYTRADGKESERIVHPLGLFYWGKVWTMVGWCELRDAFRHFRLDRMIDVNQLSDQFELIEGRTLQDYLHDECGRSESYDEEYDKA</sequence>
<dbReference type="Gene3D" id="1.10.10.10">
    <property type="entry name" value="Winged helix-like DNA-binding domain superfamily/Winged helix DNA-binding domain"/>
    <property type="match status" value="1"/>
</dbReference>
<keyword evidence="2" id="KW-0804">Transcription</keyword>
<dbReference type="SUPFAM" id="SSF46785">
    <property type="entry name" value="Winged helix' DNA-binding domain"/>
    <property type="match status" value="1"/>
</dbReference>
<dbReference type="PANTHER" id="PTHR34580:SF3">
    <property type="entry name" value="PROTEIN PAFB"/>
    <property type="match status" value="1"/>
</dbReference>
<keyword evidence="1" id="KW-0805">Transcription regulation</keyword>
<feature type="domain" description="HTH deoR-type" evidence="3">
    <location>
        <begin position="13"/>
        <end position="76"/>
    </location>
</feature>
<evidence type="ECO:0000313" key="4">
    <source>
        <dbReference type="EMBL" id="VAW96589.1"/>
    </source>
</evidence>
<dbReference type="GO" id="GO:0003700">
    <property type="term" value="F:DNA-binding transcription factor activity"/>
    <property type="evidence" value="ECO:0007669"/>
    <property type="project" value="InterPro"/>
</dbReference>
<dbReference type="InterPro" id="IPR026881">
    <property type="entry name" value="WYL_dom"/>
</dbReference>
<dbReference type="InterPro" id="IPR013196">
    <property type="entry name" value="HTH_11"/>
</dbReference>
<dbReference type="InterPro" id="IPR001034">
    <property type="entry name" value="DeoR_HTH"/>
</dbReference>
<evidence type="ECO:0000256" key="2">
    <source>
        <dbReference type="ARBA" id="ARBA00023163"/>
    </source>
</evidence>
<dbReference type="Pfam" id="PF13280">
    <property type="entry name" value="WYL"/>
    <property type="match status" value="1"/>
</dbReference>
<dbReference type="PROSITE" id="PS51000">
    <property type="entry name" value="HTH_DEOR_2"/>
    <property type="match status" value="1"/>
</dbReference>
<evidence type="ECO:0000259" key="3">
    <source>
        <dbReference type="PROSITE" id="PS51000"/>
    </source>
</evidence>
<dbReference type="AlphaFoldDB" id="A0A3B1AE68"/>
<dbReference type="PROSITE" id="PS52050">
    <property type="entry name" value="WYL"/>
    <property type="match status" value="1"/>
</dbReference>
<accession>A0A3B1AE68</accession>
<gene>
    <name evidence="4" type="ORF">MNBD_GAMMA21-458</name>
</gene>
<dbReference type="InterPro" id="IPR036390">
    <property type="entry name" value="WH_DNA-bd_sf"/>
</dbReference>
<protein>
    <submittedName>
        <fullName evidence="4">Transcriptional regulator, DeoR family</fullName>
    </submittedName>
</protein>
<dbReference type="InterPro" id="IPR036388">
    <property type="entry name" value="WH-like_DNA-bd_sf"/>
</dbReference>
<dbReference type="PANTHER" id="PTHR34580">
    <property type="match status" value="1"/>
</dbReference>
<reference evidence="4" key="1">
    <citation type="submission" date="2018-06" db="EMBL/GenBank/DDBJ databases">
        <authorList>
            <person name="Zhirakovskaya E."/>
        </authorList>
    </citation>
    <scope>NUCLEOTIDE SEQUENCE</scope>
</reference>
<dbReference type="EMBL" id="UOFR01000039">
    <property type="protein sequence ID" value="VAW96589.1"/>
    <property type="molecule type" value="Genomic_DNA"/>
</dbReference>
<organism evidence="4">
    <name type="scientific">hydrothermal vent metagenome</name>
    <dbReference type="NCBI Taxonomy" id="652676"/>
    <lineage>
        <taxon>unclassified sequences</taxon>
        <taxon>metagenomes</taxon>
        <taxon>ecological metagenomes</taxon>
    </lineage>
</organism>
<name>A0A3B1AE68_9ZZZZ</name>
<dbReference type="Pfam" id="PF08279">
    <property type="entry name" value="HTH_11"/>
    <property type="match status" value="1"/>
</dbReference>
<dbReference type="InterPro" id="IPR051534">
    <property type="entry name" value="CBASS_pafABC_assoc_protein"/>
</dbReference>
<proteinExistence type="predicted"/>